<dbReference type="EMBL" id="ML014125">
    <property type="protein sequence ID" value="RKP03323.1"/>
    <property type="molecule type" value="Genomic_DNA"/>
</dbReference>
<reference evidence="9" key="1">
    <citation type="journal article" date="2018" name="Nat. Microbiol.">
        <title>Leveraging single-cell genomics to expand the fungal tree of life.</title>
        <authorList>
            <person name="Ahrendt S.R."/>
            <person name="Quandt C.A."/>
            <person name="Ciobanu D."/>
            <person name="Clum A."/>
            <person name="Salamov A."/>
            <person name="Andreopoulos B."/>
            <person name="Cheng J.F."/>
            <person name="Woyke T."/>
            <person name="Pelin A."/>
            <person name="Henrissat B."/>
            <person name="Reynolds N.K."/>
            <person name="Benny G.L."/>
            <person name="Smith M.E."/>
            <person name="James T.Y."/>
            <person name="Grigoriev I.V."/>
        </authorList>
    </citation>
    <scope>NUCLEOTIDE SEQUENCE [LARGE SCALE GENOMIC DNA]</scope>
    <source>
        <strain evidence="9">ATCC 52028</strain>
    </source>
</reference>
<dbReference type="InterPro" id="IPR004254">
    <property type="entry name" value="AdipoR/HlyIII-related"/>
</dbReference>
<feature type="binding site" evidence="6">
    <location>
        <position position="135"/>
    </location>
    <ligand>
        <name>Zn(2+)</name>
        <dbReference type="ChEBI" id="CHEBI:29105"/>
    </ligand>
</feature>
<accession>A0A4P9XCZ3</accession>
<feature type="transmembrane region" description="Helical" evidence="7">
    <location>
        <begin position="178"/>
        <end position="197"/>
    </location>
</feature>
<feature type="transmembrane region" description="Helical" evidence="7">
    <location>
        <begin position="247"/>
        <end position="263"/>
    </location>
</feature>
<feature type="transmembrane region" description="Helical" evidence="7">
    <location>
        <begin position="65"/>
        <end position="84"/>
    </location>
</feature>
<evidence type="ECO:0000256" key="4">
    <source>
        <dbReference type="ARBA" id="ARBA00022989"/>
    </source>
</evidence>
<evidence type="ECO:0000256" key="7">
    <source>
        <dbReference type="SAM" id="Phobius"/>
    </source>
</evidence>
<comment type="subcellular location">
    <subcellularLocation>
        <location evidence="1">Membrane</location>
        <topology evidence="1">Multi-pass membrane protein</topology>
    </subcellularLocation>
</comment>
<dbReference type="OrthoDB" id="529367at2759"/>
<sequence length="337" mass="37223">MSSPAIPAADDLCHSRAWYATLHFDDLSDWRRDNNAIYRGYRQIQRSYHGCTWSLFYFHNETVNVYTHLVGCLLFVGFAVALVMDHLRNIAAIDAAAPSPTGPHASGLARSLDVVITLVFLAGAIICLGLSGLFHLFCCHSREVSQAWNRCDYVGIVALIVFSYFPPVYWAFLCQPMLQLLYLGTIVVFGIGTMVAVMNARLATPAYRWLRTGLFSMLGLAGIVPVLHSTLRFGLPFTRHALGFDDLLLMGAMYLTGAVIYAARWPECIWPGRFDLVGHSHQIFHCLVVAAALVHYRCAIHLQTYWQGIVATTPGLCAIPPAQLAAQALSHPADLPS</sequence>
<evidence type="ECO:0000256" key="2">
    <source>
        <dbReference type="ARBA" id="ARBA00007018"/>
    </source>
</evidence>
<organism evidence="8 9">
    <name type="scientific">Caulochytrium protostelioides</name>
    <dbReference type="NCBI Taxonomy" id="1555241"/>
    <lineage>
        <taxon>Eukaryota</taxon>
        <taxon>Fungi</taxon>
        <taxon>Fungi incertae sedis</taxon>
        <taxon>Chytridiomycota</taxon>
        <taxon>Chytridiomycota incertae sedis</taxon>
        <taxon>Chytridiomycetes</taxon>
        <taxon>Caulochytriales</taxon>
        <taxon>Caulochytriaceae</taxon>
        <taxon>Caulochytrium</taxon>
    </lineage>
</organism>
<keyword evidence="6" id="KW-0862">Zinc</keyword>
<dbReference type="PANTHER" id="PTHR20855">
    <property type="entry name" value="ADIPOR/PROGESTIN RECEPTOR-RELATED"/>
    <property type="match status" value="1"/>
</dbReference>
<evidence type="ECO:0000313" key="9">
    <source>
        <dbReference type="Proteomes" id="UP000274922"/>
    </source>
</evidence>
<protein>
    <recommendedName>
        <fullName evidence="10">HlyIII-domain-containing protein</fullName>
    </recommendedName>
</protein>
<evidence type="ECO:0000313" key="8">
    <source>
        <dbReference type="EMBL" id="RKP03323.1"/>
    </source>
</evidence>
<dbReference type="Proteomes" id="UP000274922">
    <property type="component" value="Unassembled WGS sequence"/>
</dbReference>
<feature type="binding site" evidence="6">
    <location>
        <position position="285"/>
    </location>
    <ligand>
        <name>Zn(2+)</name>
        <dbReference type="ChEBI" id="CHEBI:29105"/>
    </ligand>
</feature>
<feature type="transmembrane region" description="Helical" evidence="7">
    <location>
        <begin position="151"/>
        <end position="172"/>
    </location>
</feature>
<feature type="transmembrane region" description="Helical" evidence="7">
    <location>
        <begin position="209"/>
        <end position="227"/>
    </location>
</feature>
<feature type="binding site" evidence="6">
    <location>
        <position position="281"/>
    </location>
    <ligand>
        <name>Zn(2+)</name>
        <dbReference type="ChEBI" id="CHEBI:29105"/>
    </ligand>
</feature>
<dbReference type="AlphaFoldDB" id="A0A4P9XCZ3"/>
<dbReference type="Pfam" id="PF03006">
    <property type="entry name" value="HlyIII"/>
    <property type="match status" value="1"/>
</dbReference>
<keyword evidence="3 7" id="KW-0812">Transmembrane</keyword>
<evidence type="ECO:0000256" key="5">
    <source>
        <dbReference type="ARBA" id="ARBA00023136"/>
    </source>
</evidence>
<keyword evidence="6" id="KW-0479">Metal-binding</keyword>
<dbReference type="GO" id="GO:0038023">
    <property type="term" value="F:signaling receptor activity"/>
    <property type="evidence" value="ECO:0007669"/>
    <property type="project" value="TreeGrafter"/>
</dbReference>
<dbReference type="STRING" id="1555241.A0A4P9XCZ3"/>
<dbReference type="GO" id="GO:0046872">
    <property type="term" value="F:metal ion binding"/>
    <property type="evidence" value="ECO:0007669"/>
    <property type="project" value="UniProtKB-KW"/>
</dbReference>
<evidence type="ECO:0000256" key="3">
    <source>
        <dbReference type="ARBA" id="ARBA00022692"/>
    </source>
</evidence>
<name>A0A4P9XCZ3_9FUNG</name>
<keyword evidence="9" id="KW-1185">Reference proteome</keyword>
<gene>
    <name evidence="8" type="ORF">CXG81DRAFT_29326</name>
</gene>
<dbReference type="GO" id="GO:0006882">
    <property type="term" value="P:intracellular zinc ion homeostasis"/>
    <property type="evidence" value="ECO:0007669"/>
    <property type="project" value="TreeGrafter"/>
</dbReference>
<evidence type="ECO:0000256" key="6">
    <source>
        <dbReference type="PIRSR" id="PIRSR604254-1"/>
    </source>
</evidence>
<keyword evidence="4 7" id="KW-1133">Transmembrane helix</keyword>
<dbReference type="PANTHER" id="PTHR20855:SF52">
    <property type="entry name" value="ADIPONECTIN RECEPTOR PROTEIN"/>
    <property type="match status" value="1"/>
</dbReference>
<dbReference type="GO" id="GO:0016020">
    <property type="term" value="C:membrane"/>
    <property type="evidence" value="ECO:0007669"/>
    <property type="project" value="UniProtKB-SubCell"/>
</dbReference>
<evidence type="ECO:0008006" key="10">
    <source>
        <dbReference type="Google" id="ProtNLM"/>
    </source>
</evidence>
<comment type="similarity">
    <text evidence="2">Belongs to the ADIPOR family.</text>
</comment>
<feature type="transmembrane region" description="Helical" evidence="7">
    <location>
        <begin position="114"/>
        <end position="139"/>
    </location>
</feature>
<evidence type="ECO:0000256" key="1">
    <source>
        <dbReference type="ARBA" id="ARBA00004141"/>
    </source>
</evidence>
<keyword evidence="5 7" id="KW-0472">Membrane</keyword>
<proteinExistence type="inferred from homology"/>